<dbReference type="Pfam" id="PF07730">
    <property type="entry name" value="HisKA_3"/>
    <property type="match status" value="1"/>
</dbReference>
<evidence type="ECO:0000256" key="2">
    <source>
        <dbReference type="ARBA" id="ARBA00012438"/>
    </source>
</evidence>
<gene>
    <name evidence="11" type="ORF">SAMN04489764_5050</name>
</gene>
<dbReference type="InterPro" id="IPR050482">
    <property type="entry name" value="Sensor_HK_TwoCompSys"/>
</dbReference>
<dbReference type="Gene3D" id="3.30.565.10">
    <property type="entry name" value="Histidine kinase-like ATPase, C-terminal domain"/>
    <property type="match status" value="1"/>
</dbReference>
<dbReference type="EC" id="2.7.13.3" evidence="2"/>
<evidence type="ECO:0000256" key="9">
    <source>
        <dbReference type="SAM" id="Phobius"/>
    </source>
</evidence>
<proteinExistence type="predicted"/>
<dbReference type="GO" id="GO:0000155">
    <property type="term" value="F:phosphorelay sensor kinase activity"/>
    <property type="evidence" value="ECO:0007669"/>
    <property type="project" value="InterPro"/>
</dbReference>
<reference evidence="11 12" key="1">
    <citation type="submission" date="2016-10" db="EMBL/GenBank/DDBJ databases">
        <authorList>
            <person name="de Groot N.N."/>
        </authorList>
    </citation>
    <scope>NUCLEOTIDE SEQUENCE [LARGE SCALE GENOMIC DNA]</scope>
    <source>
        <strain evidence="11 12">DSM 43794</strain>
    </source>
</reference>
<evidence type="ECO:0000256" key="8">
    <source>
        <dbReference type="ARBA" id="ARBA00023012"/>
    </source>
</evidence>
<dbReference type="CDD" id="cd16917">
    <property type="entry name" value="HATPase_UhpB-NarQ-NarX-like"/>
    <property type="match status" value="1"/>
</dbReference>
<dbReference type="Proteomes" id="UP000217103">
    <property type="component" value="Unassembled WGS sequence"/>
</dbReference>
<organism evidence="11 12">
    <name type="scientific">Thermostaphylospora chromogena</name>
    <dbReference type="NCBI Taxonomy" id="35622"/>
    <lineage>
        <taxon>Bacteria</taxon>
        <taxon>Bacillati</taxon>
        <taxon>Actinomycetota</taxon>
        <taxon>Actinomycetes</taxon>
        <taxon>Streptosporangiales</taxon>
        <taxon>Thermomonosporaceae</taxon>
        <taxon>Thermostaphylospora</taxon>
    </lineage>
</organism>
<keyword evidence="9" id="KW-0812">Transmembrane</keyword>
<keyword evidence="6 11" id="KW-0418">Kinase</keyword>
<evidence type="ECO:0000259" key="10">
    <source>
        <dbReference type="Pfam" id="PF07730"/>
    </source>
</evidence>
<evidence type="ECO:0000256" key="1">
    <source>
        <dbReference type="ARBA" id="ARBA00000085"/>
    </source>
</evidence>
<keyword evidence="9" id="KW-1133">Transmembrane helix</keyword>
<dbReference type="AlphaFoldDB" id="A0A1H1I1W5"/>
<feature type="transmembrane region" description="Helical" evidence="9">
    <location>
        <begin position="28"/>
        <end position="55"/>
    </location>
</feature>
<dbReference type="InterPro" id="IPR011712">
    <property type="entry name" value="Sig_transdc_His_kin_sub3_dim/P"/>
</dbReference>
<evidence type="ECO:0000256" key="4">
    <source>
        <dbReference type="ARBA" id="ARBA00022679"/>
    </source>
</evidence>
<dbReference type="PANTHER" id="PTHR24421">
    <property type="entry name" value="NITRATE/NITRITE SENSOR PROTEIN NARX-RELATED"/>
    <property type="match status" value="1"/>
</dbReference>
<keyword evidence="4" id="KW-0808">Transferase</keyword>
<dbReference type="PANTHER" id="PTHR24421:SF10">
    <property type="entry name" value="NITRATE_NITRITE SENSOR PROTEIN NARQ"/>
    <property type="match status" value="1"/>
</dbReference>
<dbReference type="SUPFAM" id="SSF55874">
    <property type="entry name" value="ATPase domain of HSP90 chaperone/DNA topoisomerase II/histidine kinase"/>
    <property type="match status" value="1"/>
</dbReference>
<keyword evidence="9" id="KW-0472">Membrane</keyword>
<dbReference type="GO" id="GO:0046983">
    <property type="term" value="F:protein dimerization activity"/>
    <property type="evidence" value="ECO:0007669"/>
    <property type="project" value="InterPro"/>
</dbReference>
<dbReference type="InterPro" id="IPR036890">
    <property type="entry name" value="HATPase_C_sf"/>
</dbReference>
<dbReference type="GO" id="GO:0005524">
    <property type="term" value="F:ATP binding"/>
    <property type="evidence" value="ECO:0007669"/>
    <property type="project" value="UniProtKB-KW"/>
</dbReference>
<feature type="domain" description="Signal transduction histidine kinase subgroup 3 dimerisation and phosphoacceptor" evidence="10">
    <location>
        <begin position="66"/>
        <end position="129"/>
    </location>
</feature>
<dbReference type="EMBL" id="FNKK01000002">
    <property type="protein sequence ID" value="SDR31326.1"/>
    <property type="molecule type" value="Genomic_DNA"/>
</dbReference>
<evidence type="ECO:0000256" key="7">
    <source>
        <dbReference type="ARBA" id="ARBA00022840"/>
    </source>
</evidence>
<evidence type="ECO:0000256" key="5">
    <source>
        <dbReference type="ARBA" id="ARBA00022741"/>
    </source>
</evidence>
<evidence type="ECO:0000256" key="3">
    <source>
        <dbReference type="ARBA" id="ARBA00022553"/>
    </source>
</evidence>
<sequence>MGAYERIDEYLAMYSSCWQDRLCAPPPALIGTFIGAVSGVLATVIVGLAIAPGMLAKARNIARTKERRRIALNLHDGVGHGLVALTLHARRLIALSGDGASRHVAELIDDTAQATLADLQETLGVLRSDRAVDLTPDEETGDRAPFLLSNRLLEMARRLPVSDLEIRLSNLPGEHRVPTEVAYTAFRVAQEGLTNALRHQSDQIRLEVQFGDELQISIINRPSVPGVSRRGLSGSGLAGLRERVTVHGGRLHSGPRPGGDYLTSTVIPLSPVRLLEEDPCGRSAC</sequence>
<evidence type="ECO:0000313" key="11">
    <source>
        <dbReference type="EMBL" id="SDR31326.1"/>
    </source>
</evidence>
<evidence type="ECO:0000313" key="12">
    <source>
        <dbReference type="Proteomes" id="UP000217103"/>
    </source>
</evidence>
<evidence type="ECO:0000256" key="6">
    <source>
        <dbReference type="ARBA" id="ARBA00022777"/>
    </source>
</evidence>
<dbReference type="GO" id="GO:0016020">
    <property type="term" value="C:membrane"/>
    <property type="evidence" value="ECO:0007669"/>
    <property type="project" value="InterPro"/>
</dbReference>
<dbReference type="STRING" id="35622.SAMN04489764_5050"/>
<dbReference type="Gene3D" id="1.20.5.1930">
    <property type="match status" value="1"/>
</dbReference>
<keyword evidence="8" id="KW-0902">Two-component regulatory system</keyword>
<name>A0A1H1I1W5_9ACTN</name>
<protein>
    <recommendedName>
        <fullName evidence="2">histidine kinase</fullName>
        <ecNumber evidence="2">2.7.13.3</ecNumber>
    </recommendedName>
</protein>
<accession>A0A1H1I1W5</accession>
<keyword evidence="3" id="KW-0597">Phosphoprotein</keyword>
<keyword evidence="5" id="KW-0547">Nucleotide-binding</keyword>
<keyword evidence="7" id="KW-0067">ATP-binding</keyword>
<comment type="catalytic activity">
    <reaction evidence="1">
        <text>ATP + protein L-histidine = ADP + protein N-phospho-L-histidine.</text>
        <dbReference type="EC" id="2.7.13.3"/>
    </reaction>
</comment>
<keyword evidence="12" id="KW-1185">Reference proteome</keyword>
<dbReference type="OrthoDB" id="227596at2"/>